<dbReference type="OrthoDB" id="4473401at2759"/>
<evidence type="ECO:0000256" key="3">
    <source>
        <dbReference type="ARBA" id="ARBA00023157"/>
    </source>
</evidence>
<gene>
    <name evidence="7" type="primary">Tfpi-L4</name>
    <name evidence="7" type="ORF">Hamer_G018606</name>
</gene>
<proteinExistence type="predicted"/>
<dbReference type="InterPro" id="IPR050098">
    <property type="entry name" value="TFPI/VKTCI-like"/>
</dbReference>
<feature type="compositionally biased region" description="Polar residues" evidence="4">
    <location>
        <begin position="353"/>
        <end position="365"/>
    </location>
</feature>
<dbReference type="Proteomes" id="UP000747542">
    <property type="component" value="Unassembled WGS sequence"/>
</dbReference>
<comment type="caution">
    <text evidence="7">The sequence shown here is derived from an EMBL/GenBank/DDBJ whole genome shotgun (WGS) entry which is preliminary data.</text>
</comment>
<dbReference type="PANTHER" id="PTHR10083">
    <property type="entry name" value="KUNITZ-TYPE PROTEASE INHIBITOR-RELATED"/>
    <property type="match status" value="1"/>
</dbReference>
<feature type="chain" id="PRO_5035207671" evidence="5">
    <location>
        <begin position="21"/>
        <end position="397"/>
    </location>
</feature>
<dbReference type="InterPro" id="IPR002223">
    <property type="entry name" value="Kunitz_BPTI"/>
</dbReference>
<dbReference type="EMBL" id="JAHLQT010012106">
    <property type="protein sequence ID" value="KAG7171485.1"/>
    <property type="molecule type" value="Genomic_DNA"/>
</dbReference>
<evidence type="ECO:0000259" key="6">
    <source>
        <dbReference type="PROSITE" id="PS50279"/>
    </source>
</evidence>
<name>A0A8J5N1K5_HOMAM</name>
<keyword evidence="1" id="KW-0646">Protease inhibitor</keyword>
<feature type="compositionally biased region" description="Low complexity" evidence="4">
    <location>
        <begin position="233"/>
        <end position="352"/>
    </location>
</feature>
<sequence>MASKGSILLHMAAVVVVVSGQGVIPGVPNFCIDPPQKGICRANIPSFHYDSETRTCDCFVYGGCMGNDNRFSTLAQCMETCGVNPTLQENTDRCDQVLGNSNPLAKKEVLDAIKGMIPVVPEDAEEAQQVPPPPLIPDYCFDPPEAGFCRAYIPSFHYDSETRTCDCFVYGGCMGNDNRFSTLDECLLTCGVRPSRQQNTANCDRVLGSNNPLAKKEVLDAIRETPQPKSEHPQQPTQQLLQPQQLQHSQQPSQQLLQPQQPSQQLLQPQQPSQQLLQPQQPSQQLLQPQQPSQQLLQPQQPSQQPCNHHSNSYSPSNHHSNSYNPSNHHSNSYNPSNHHSNSYTPSNHHSNFYTPSNHHSNSYTPSNHHSNPYNPSNHVNKPNIWQQPHRRRGRNR</sequence>
<feature type="region of interest" description="Disordered" evidence="4">
    <location>
        <begin position="225"/>
        <end position="397"/>
    </location>
</feature>
<evidence type="ECO:0000256" key="1">
    <source>
        <dbReference type="ARBA" id="ARBA00022690"/>
    </source>
</evidence>
<evidence type="ECO:0000313" key="7">
    <source>
        <dbReference type="EMBL" id="KAG7171485.1"/>
    </source>
</evidence>
<dbReference type="AlphaFoldDB" id="A0A8J5N1K5"/>
<dbReference type="SMART" id="SM00131">
    <property type="entry name" value="KU"/>
    <property type="match status" value="2"/>
</dbReference>
<protein>
    <submittedName>
        <fullName evidence="7">Tissue factor pathway inhibitor-like 4</fullName>
    </submittedName>
</protein>
<dbReference type="InterPro" id="IPR020901">
    <property type="entry name" value="Prtase_inh_Kunz-CS"/>
</dbReference>
<dbReference type="Pfam" id="PF00014">
    <property type="entry name" value="Kunitz_BPTI"/>
    <property type="match status" value="2"/>
</dbReference>
<accession>A0A8J5N1K5</accession>
<dbReference type="CDD" id="cd00109">
    <property type="entry name" value="Kunitz-type"/>
    <property type="match status" value="2"/>
</dbReference>
<feature type="domain" description="BPTI/Kunitz inhibitor" evidence="6">
    <location>
        <begin position="140"/>
        <end position="190"/>
    </location>
</feature>
<keyword evidence="3" id="KW-1015">Disulfide bond</keyword>
<dbReference type="PROSITE" id="PS50279">
    <property type="entry name" value="BPTI_KUNITZ_2"/>
    <property type="match status" value="2"/>
</dbReference>
<evidence type="ECO:0000313" key="8">
    <source>
        <dbReference type="Proteomes" id="UP000747542"/>
    </source>
</evidence>
<reference evidence="7" key="1">
    <citation type="journal article" date="2021" name="Sci. Adv.">
        <title>The American lobster genome reveals insights on longevity, neural, and immune adaptations.</title>
        <authorList>
            <person name="Polinski J.M."/>
            <person name="Zimin A.V."/>
            <person name="Clark K.F."/>
            <person name="Kohn A.B."/>
            <person name="Sadowski N."/>
            <person name="Timp W."/>
            <person name="Ptitsyn A."/>
            <person name="Khanna P."/>
            <person name="Romanova D.Y."/>
            <person name="Williams P."/>
            <person name="Greenwood S.J."/>
            <person name="Moroz L.L."/>
            <person name="Walt D.R."/>
            <person name="Bodnar A.G."/>
        </authorList>
    </citation>
    <scope>NUCLEOTIDE SEQUENCE</scope>
    <source>
        <strain evidence="7">GMGI-L3</strain>
    </source>
</reference>
<dbReference type="FunFam" id="4.10.410.10:FF:000020">
    <property type="entry name" value="Collagen, type VI, alpha 3"/>
    <property type="match status" value="2"/>
</dbReference>
<evidence type="ECO:0000256" key="5">
    <source>
        <dbReference type="SAM" id="SignalP"/>
    </source>
</evidence>
<dbReference type="GO" id="GO:0004867">
    <property type="term" value="F:serine-type endopeptidase inhibitor activity"/>
    <property type="evidence" value="ECO:0007669"/>
    <property type="project" value="UniProtKB-KW"/>
</dbReference>
<keyword evidence="8" id="KW-1185">Reference proteome</keyword>
<feature type="compositionally biased region" description="Low complexity" evidence="4">
    <location>
        <begin position="366"/>
        <end position="381"/>
    </location>
</feature>
<keyword evidence="2" id="KW-0722">Serine protease inhibitor</keyword>
<evidence type="ECO:0000256" key="4">
    <source>
        <dbReference type="SAM" id="MobiDB-lite"/>
    </source>
</evidence>
<feature type="domain" description="BPTI/Kunitz inhibitor" evidence="6">
    <location>
        <begin position="31"/>
        <end position="81"/>
    </location>
</feature>
<evidence type="ECO:0000256" key="2">
    <source>
        <dbReference type="ARBA" id="ARBA00022900"/>
    </source>
</evidence>
<organism evidence="7 8">
    <name type="scientific">Homarus americanus</name>
    <name type="common">American lobster</name>
    <dbReference type="NCBI Taxonomy" id="6706"/>
    <lineage>
        <taxon>Eukaryota</taxon>
        <taxon>Metazoa</taxon>
        <taxon>Ecdysozoa</taxon>
        <taxon>Arthropoda</taxon>
        <taxon>Crustacea</taxon>
        <taxon>Multicrustacea</taxon>
        <taxon>Malacostraca</taxon>
        <taxon>Eumalacostraca</taxon>
        <taxon>Eucarida</taxon>
        <taxon>Decapoda</taxon>
        <taxon>Pleocyemata</taxon>
        <taxon>Astacidea</taxon>
        <taxon>Nephropoidea</taxon>
        <taxon>Nephropidae</taxon>
        <taxon>Homarus</taxon>
    </lineage>
</organism>
<keyword evidence="5" id="KW-0732">Signal</keyword>
<dbReference type="PROSITE" id="PS00280">
    <property type="entry name" value="BPTI_KUNITZ_1"/>
    <property type="match status" value="2"/>
</dbReference>
<feature type="signal peptide" evidence="5">
    <location>
        <begin position="1"/>
        <end position="20"/>
    </location>
</feature>